<dbReference type="STRING" id="1648404.CP97_09815"/>
<feature type="chain" id="PRO_5005211311" description="TraB/GumN family protein" evidence="1">
    <location>
        <begin position="19"/>
        <end position="320"/>
    </location>
</feature>
<evidence type="ECO:0008006" key="4">
    <source>
        <dbReference type="Google" id="ProtNLM"/>
    </source>
</evidence>
<dbReference type="PANTHER" id="PTHR40590">
    <property type="entry name" value="CYTOPLASMIC PROTEIN-RELATED"/>
    <property type="match status" value="1"/>
</dbReference>
<dbReference type="Pfam" id="PF01963">
    <property type="entry name" value="TraB_PrgY_gumN"/>
    <property type="match status" value="1"/>
</dbReference>
<proteinExistence type="predicted"/>
<dbReference type="PROSITE" id="PS51257">
    <property type="entry name" value="PROKAR_LIPOPROTEIN"/>
    <property type="match status" value="1"/>
</dbReference>
<dbReference type="InterPro" id="IPR047111">
    <property type="entry name" value="YbaP-like"/>
</dbReference>
<evidence type="ECO:0000313" key="3">
    <source>
        <dbReference type="Proteomes" id="UP000059113"/>
    </source>
</evidence>
<dbReference type="InterPro" id="IPR002816">
    <property type="entry name" value="TraB/PrgY/GumN_fam"/>
</dbReference>
<evidence type="ECO:0000313" key="2">
    <source>
        <dbReference type="EMBL" id="AKQ42253.1"/>
    </source>
</evidence>
<gene>
    <name evidence="2" type="ORF">CP97_09815</name>
</gene>
<dbReference type="EMBL" id="CP011310">
    <property type="protein sequence ID" value="AKQ42253.1"/>
    <property type="molecule type" value="Genomic_DNA"/>
</dbReference>
<reference evidence="2 3" key="1">
    <citation type="journal article" date="2015" name="Int. J. Syst. Evol. Microbiol.">
        <title>Erythrobacter atlanticus sp. nov., a bacterium from ocean sediment able to degrade polycyclic aromatic hydrocarbons.</title>
        <authorList>
            <person name="Zhuang L."/>
            <person name="Liu Y."/>
            <person name="Wang L."/>
            <person name="Wang W."/>
            <person name="Shao Z."/>
        </authorList>
    </citation>
    <scope>NUCLEOTIDE SEQUENCE [LARGE SCALE GENOMIC DNA]</scope>
    <source>
        <strain evidence="3">s21-N3</strain>
    </source>
</reference>
<accession>A0A0H4VYM5</accession>
<dbReference type="PANTHER" id="PTHR40590:SF1">
    <property type="entry name" value="CYTOPLASMIC PROTEIN"/>
    <property type="match status" value="1"/>
</dbReference>
<protein>
    <recommendedName>
        <fullName evidence="4">TraB/GumN family protein</fullName>
    </recommendedName>
</protein>
<dbReference type="Proteomes" id="UP000059113">
    <property type="component" value="Chromosome"/>
</dbReference>
<sequence>MLKRLILTASALTLSACAFPETTLANEAGAHEHGAVEQSAVGSSGPAMWQLGDEDTTIYLFGTVHFLPEGLDWYKPAIADALSGADQFVTEIDTSTVPQMEPGEPPSPEAMAMVQLMIGLAQLETGGTLRDLMTEEDRVEYEAGMTALGLPPQTFDGFEPWFAIMNMAQIALMQAGMDPSTGVERVLDEQVEGKDRAAFETVEQQFGFFDGLPMESQLLMLDESVEALPDMGPGLQALIDEWMDGDAVGLAALMNEEMSDPVLYDVLLTSRNSNWAEWIEQRLEQPGTVFIAVGAGHLAGEGSVQQFLAERGISTERVAY</sequence>
<dbReference type="OrthoDB" id="9806326at2"/>
<reference evidence="3" key="2">
    <citation type="submission" date="2015-04" db="EMBL/GenBank/DDBJ databases">
        <title>The complete genome sequence of Erythrobacter sp. s21-N3.</title>
        <authorList>
            <person name="Zhuang L."/>
            <person name="Liu Y."/>
            <person name="Shao Z."/>
        </authorList>
    </citation>
    <scope>NUCLEOTIDE SEQUENCE [LARGE SCALE GENOMIC DNA]</scope>
    <source>
        <strain evidence="3">s21-N3</strain>
    </source>
</reference>
<evidence type="ECO:0000256" key="1">
    <source>
        <dbReference type="SAM" id="SignalP"/>
    </source>
</evidence>
<feature type="signal peptide" evidence="1">
    <location>
        <begin position="1"/>
        <end position="18"/>
    </location>
</feature>
<name>A0A0H4VYM5_9SPHN</name>
<dbReference type="PATRIC" id="fig|1648404.4.peg.2045"/>
<dbReference type="CDD" id="cd14789">
    <property type="entry name" value="Tiki"/>
    <property type="match status" value="1"/>
</dbReference>
<dbReference type="KEGG" id="ery:CP97_09815"/>
<dbReference type="RefSeq" id="WP_048885785.1">
    <property type="nucleotide sequence ID" value="NZ_CP011310.1"/>
</dbReference>
<keyword evidence="1" id="KW-0732">Signal</keyword>
<organism evidence="2 3">
    <name type="scientific">Aurantiacibacter atlanticus</name>
    <dbReference type="NCBI Taxonomy" id="1648404"/>
    <lineage>
        <taxon>Bacteria</taxon>
        <taxon>Pseudomonadati</taxon>
        <taxon>Pseudomonadota</taxon>
        <taxon>Alphaproteobacteria</taxon>
        <taxon>Sphingomonadales</taxon>
        <taxon>Erythrobacteraceae</taxon>
        <taxon>Aurantiacibacter</taxon>
    </lineage>
</organism>
<keyword evidence="3" id="KW-1185">Reference proteome</keyword>
<dbReference type="AlphaFoldDB" id="A0A0H4VYM5"/>